<evidence type="ECO:0000313" key="1">
    <source>
        <dbReference type="EMBL" id="KRY94697.1"/>
    </source>
</evidence>
<dbReference type="AlphaFoldDB" id="A0A0V1G8V4"/>
<proteinExistence type="predicted"/>
<accession>A0A0V1G8V4</accession>
<evidence type="ECO:0000313" key="2">
    <source>
        <dbReference type="Proteomes" id="UP000054805"/>
    </source>
</evidence>
<reference evidence="1 2" key="1">
    <citation type="submission" date="2015-01" db="EMBL/GenBank/DDBJ databases">
        <title>Evolution of Trichinella species and genotypes.</title>
        <authorList>
            <person name="Korhonen P.K."/>
            <person name="Edoardo P."/>
            <person name="Giuseppe L.R."/>
            <person name="Gasser R.B."/>
        </authorList>
    </citation>
    <scope>NUCLEOTIDE SEQUENCE [LARGE SCALE GENOMIC DNA]</scope>
    <source>
        <strain evidence="1">ISS588</strain>
    </source>
</reference>
<sequence>MNQPVPPELPGTKPPTKEYTWWDSWLQLHMLYAPV</sequence>
<protein>
    <submittedName>
        <fullName evidence="1">Uncharacterized protein</fullName>
    </submittedName>
</protein>
<gene>
    <name evidence="1" type="ORF">T4B_1720</name>
</gene>
<organism evidence="1 2">
    <name type="scientific">Trichinella pseudospiralis</name>
    <name type="common">Parasitic roundworm</name>
    <dbReference type="NCBI Taxonomy" id="6337"/>
    <lineage>
        <taxon>Eukaryota</taxon>
        <taxon>Metazoa</taxon>
        <taxon>Ecdysozoa</taxon>
        <taxon>Nematoda</taxon>
        <taxon>Enoplea</taxon>
        <taxon>Dorylaimia</taxon>
        <taxon>Trichinellida</taxon>
        <taxon>Trichinellidae</taxon>
        <taxon>Trichinella</taxon>
    </lineage>
</organism>
<comment type="caution">
    <text evidence="1">The sequence shown here is derived from an EMBL/GenBank/DDBJ whole genome shotgun (WGS) entry which is preliminary data.</text>
</comment>
<dbReference type="EMBL" id="JYDS01005047">
    <property type="protein sequence ID" value="KRY94697.1"/>
    <property type="molecule type" value="Genomic_DNA"/>
</dbReference>
<dbReference type="Proteomes" id="UP000054805">
    <property type="component" value="Unassembled WGS sequence"/>
</dbReference>
<keyword evidence="2" id="KW-1185">Reference proteome</keyword>
<name>A0A0V1G8V4_TRIPS</name>